<dbReference type="InterPro" id="IPR014436">
    <property type="entry name" value="Extradiol_dOase_DODA"/>
</dbReference>
<reference evidence="7" key="1">
    <citation type="submission" date="2020-08" db="EMBL/GenBank/DDBJ databases">
        <title>Novel species isolated from subtropical streams in China.</title>
        <authorList>
            <person name="Lu H."/>
        </authorList>
    </citation>
    <scope>NUCLEOTIDE SEQUENCE</scope>
    <source>
        <strain evidence="7">LX22W</strain>
    </source>
</reference>
<evidence type="ECO:0000256" key="1">
    <source>
        <dbReference type="ARBA" id="ARBA00001947"/>
    </source>
</evidence>
<keyword evidence="8" id="KW-1185">Reference proteome</keyword>
<comment type="caution">
    <text evidence="7">The sequence shown here is derived from an EMBL/GenBank/DDBJ whole genome shotgun (WGS) entry which is preliminary data.</text>
</comment>
<organism evidence="7 8">
    <name type="scientific">Undibacterium nitidum</name>
    <dbReference type="NCBI Taxonomy" id="2762298"/>
    <lineage>
        <taxon>Bacteria</taxon>
        <taxon>Pseudomonadati</taxon>
        <taxon>Pseudomonadota</taxon>
        <taxon>Betaproteobacteria</taxon>
        <taxon>Burkholderiales</taxon>
        <taxon>Oxalobacteraceae</taxon>
        <taxon>Undibacterium</taxon>
    </lineage>
</organism>
<dbReference type="Proteomes" id="UP000627446">
    <property type="component" value="Unassembled WGS sequence"/>
</dbReference>
<name>A0A923HPN9_9BURK</name>
<dbReference type="Gene3D" id="3.40.830.10">
    <property type="entry name" value="LigB-like"/>
    <property type="match status" value="1"/>
</dbReference>
<comment type="cofactor">
    <cofactor evidence="1">
        <name>Zn(2+)</name>
        <dbReference type="ChEBI" id="CHEBI:29105"/>
    </cofactor>
</comment>
<dbReference type="RefSeq" id="WP_186917504.1">
    <property type="nucleotide sequence ID" value="NZ_JACOFZ010000008.1"/>
</dbReference>
<keyword evidence="3" id="KW-0479">Metal-binding</keyword>
<sequence length="257" mass="28837">MSPSRMPAIFFGHGSPMNALEDNTFTQAWAEIGRRFPTPKAILMISAHWMTHQVAVTAMQQPKTIHDFGGFPPALFAMQYPAPGSPELAERITQLLAPVRVVQDQAWGLDHGTWSVLAKVYPQAHIPVVQLSLNMNEEPAFHYELGRQLSVLRDEGVMLMASGNVVHNLRQLNPSLRAYDWAERFDTLIRDAIVAGKFEQAVQFDQMGTDARLSIPTTEHFLPLLYILGAKRDDDQTEVFCNELAMGSISMTSYLFH</sequence>
<dbReference type="GO" id="GO:0008270">
    <property type="term" value="F:zinc ion binding"/>
    <property type="evidence" value="ECO:0007669"/>
    <property type="project" value="InterPro"/>
</dbReference>
<evidence type="ECO:0000313" key="7">
    <source>
        <dbReference type="EMBL" id="MBC3882882.1"/>
    </source>
</evidence>
<dbReference type="EC" id="1.13.11.29" evidence="7"/>
<accession>A0A923HPN9</accession>
<gene>
    <name evidence="7" type="primary">ygiD</name>
    <name evidence="7" type="ORF">H8K36_15935</name>
</gene>
<dbReference type="CDD" id="cd07363">
    <property type="entry name" value="45_DOPA_Dioxygenase"/>
    <property type="match status" value="1"/>
</dbReference>
<keyword evidence="4" id="KW-0862">Zinc</keyword>
<dbReference type="InterPro" id="IPR004183">
    <property type="entry name" value="Xdiol_dOase_suB"/>
</dbReference>
<dbReference type="Pfam" id="PF02900">
    <property type="entry name" value="LigB"/>
    <property type="match status" value="1"/>
</dbReference>
<dbReference type="PANTHER" id="PTHR30096:SF0">
    <property type="entry name" value="4,5-DOPA DIOXYGENASE EXTRADIOL-LIKE PROTEIN"/>
    <property type="match status" value="1"/>
</dbReference>
<evidence type="ECO:0000259" key="6">
    <source>
        <dbReference type="Pfam" id="PF02900"/>
    </source>
</evidence>
<evidence type="ECO:0000256" key="2">
    <source>
        <dbReference type="ARBA" id="ARBA00007581"/>
    </source>
</evidence>
<evidence type="ECO:0000313" key="8">
    <source>
        <dbReference type="Proteomes" id="UP000627446"/>
    </source>
</evidence>
<protein>
    <submittedName>
        <fullName evidence="7">4,5-DOPA dioxygenase extradiol</fullName>
        <ecNumber evidence="7">1.13.11.29</ecNumber>
    </submittedName>
</protein>
<feature type="domain" description="Extradiol ring-cleavage dioxygenase class III enzyme subunit B" evidence="6">
    <location>
        <begin position="25"/>
        <end position="256"/>
    </location>
</feature>
<evidence type="ECO:0000256" key="3">
    <source>
        <dbReference type="ARBA" id="ARBA00022723"/>
    </source>
</evidence>
<dbReference type="EMBL" id="JACOFZ010000008">
    <property type="protein sequence ID" value="MBC3882882.1"/>
    <property type="molecule type" value="Genomic_DNA"/>
</dbReference>
<proteinExistence type="inferred from homology"/>
<dbReference type="NCBIfam" id="NF007914">
    <property type="entry name" value="PRK10628.1"/>
    <property type="match status" value="1"/>
</dbReference>
<dbReference type="AlphaFoldDB" id="A0A923HPN9"/>
<dbReference type="GO" id="GO:0050297">
    <property type="term" value="F:stizolobate synthase activity"/>
    <property type="evidence" value="ECO:0007669"/>
    <property type="project" value="UniProtKB-EC"/>
</dbReference>
<dbReference type="GO" id="GO:0008198">
    <property type="term" value="F:ferrous iron binding"/>
    <property type="evidence" value="ECO:0007669"/>
    <property type="project" value="InterPro"/>
</dbReference>
<comment type="similarity">
    <text evidence="2">Belongs to the DODA-type extradiol aromatic ring-opening dioxygenase family.</text>
</comment>
<dbReference type="PANTHER" id="PTHR30096">
    <property type="entry name" value="4,5-DOPA DIOXYGENASE EXTRADIOL-LIKE PROTEIN"/>
    <property type="match status" value="1"/>
</dbReference>
<evidence type="ECO:0000256" key="4">
    <source>
        <dbReference type="ARBA" id="ARBA00022833"/>
    </source>
</evidence>
<dbReference type="SUPFAM" id="SSF53213">
    <property type="entry name" value="LigB-like"/>
    <property type="match status" value="1"/>
</dbReference>
<evidence type="ECO:0000256" key="5">
    <source>
        <dbReference type="ARBA" id="ARBA00023002"/>
    </source>
</evidence>
<keyword evidence="7" id="KW-0223">Dioxygenase</keyword>
<keyword evidence="5 7" id="KW-0560">Oxidoreductase</keyword>
<dbReference type="PIRSF" id="PIRSF006157">
    <property type="entry name" value="Doxgns_DODA"/>
    <property type="match status" value="1"/>
</dbReference>